<organism evidence="3 5">
    <name type="scientific">Streptococcus azizii</name>
    <dbReference type="NCBI Taxonomy" id="1579424"/>
    <lineage>
        <taxon>Bacteria</taxon>
        <taxon>Bacillati</taxon>
        <taxon>Bacillota</taxon>
        <taxon>Bacilli</taxon>
        <taxon>Lactobacillales</taxon>
        <taxon>Streptococcaceae</taxon>
        <taxon>Streptococcus</taxon>
    </lineage>
</organism>
<evidence type="ECO:0000313" key="5">
    <source>
        <dbReference type="Proteomes" id="UP000188600"/>
    </source>
</evidence>
<dbReference type="InterPro" id="IPR053923">
    <property type="entry name" value="RepB_C"/>
</dbReference>
<dbReference type="EMBL" id="MSPT01000003">
    <property type="protein sequence ID" value="ONK28940.1"/>
    <property type="molecule type" value="Genomic_DNA"/>
</dbReference>
<dbReference type="GO" id="GO:0006260">
    <property type="term" value="P:DNA replication"/>
    <property type="evidence" value="ECO:0007669"/>
    <property type="project" value="InterPro"/>
</dbReference>
<dbReference type="Proteomes" id="UP000188946">
    <property type="component" value="Unassembled WGS sequence"/>
</dbReference>
<evidence type="ECO:0000313" key="6">
    <source>
        <dbReference type="Proteomes" id="UP000188946"/>
    </source>
</evidence>
<dbReference type="AlphaFoldDB" id="A0AB36JUB9"/>
<keyword evidence="6" id="KW-1185">Reference proteome</keyword>
<dbReference type="GO" id="GO:0005727">
    <property type="term" value="C:extrachromosomal circular DNA"/>
    <property type="evidence" value="ECO:0007669"/>
    <property type="project" value="InterPro"/>
</dbReference>
<dbReference type="InterPro" id="IPR002631">
    <property type="entry name" value="Plasmid_rep_OBD"/>
</dbReference>
<dbReference type="RefSeq" id="WP_076995282.1">
    <property type="nucleotide sequence ID" value="NZ_MSPR01000001.1"/>
</dbReference>
<dbReference type="Gene3D" id="3.40.1310.30">
    <property type="match status" value="1"/>
</dbReference>
<sequence>MAKEQRSNKWAFLIYKESAPDNYLEILEEIHIPFVLSPWHDKDVNKETGEFKKAHKHGAFYFDSLKSYSQVSELIKEKLNGPAHVEPVMSPRGMYDYFIHAENPDKTLYDIKDIESGRGFELGKFLVQQNSDDFTTEVIDTIEQNDFTEFEELVWYARDNNTALLGLIIDRTYFFARYLDSRRHNPKRLEKVTEEQEGISDGHDEIK</sequence>
<evidence type="ECO:0000313" key="3">
    <source>
        <dbReference type="EMBL" id="ONK28940.1"/>
    </source>
</evidence>
<proteinExistence type="predicted"/>
<accession>A0AB36JUB9</accession>
<dbReference type="Pfam" id="PF01719">
    <property type="entry name" value="Rep_OBD"/>
    <property type="match status" value="1"/>
</dbReference>
<dbReference type="Proteomes" id="UP000188600">
    <property type="component" value="Unassembled WGS sequence"/>
</dbReference>
<dbReference type="GO" id="GO:0003677">
    <property type="term" value="F:DNA binding"/>
    <property type="evidence" value="ECO:0007669"/>
    <property type="project" value="InterPro"/>
</dbReference>
<comment type="caution">
    <text evidence="3">The sequence shown here is derived from an EMBL/GenBank/DDBJ whole genome shotgun (WGS) entry which is preliminary data.</text>
</comment>
<evidence type="ECO:0000259" key="2">
    <source>
        <dbReference type="Pfam" id="PF21861"/>
    </source>
</evidence>
<feature type="domain" description="Plasmid replication protein origin binding" evidence="1">
    <location>
        <begin position="3"/>
        <end position="122"/>
    </location>
</feature>
<evidence type="ECO:0000313" key="4">
    <source>
        <dbReference type="EMBL" id="ONK31184.1"/>
    </source>
</evidence>
<gene>
    <name evidence="4" type="ORF">BVE84_00875</name>
    <name evidence="3" type="ORF">BVE86_02200</name>
</gene>
<dbReference type="Pfam" id="PF21861">
    <property type="entry name" value="RepB_C"/>
    <property type="match status" value="1"/>
</dbReference>
<name>A0AB36JUB9_9STRE</name>
<reference evidence="5 6" key="1">
    <citation type="submission" date="2016-12" db="EMBL/GenBank/DDBJ databases">
        <authorList>
            <person name="Gulvik C.A."/>
        </authorList>
    </citation>
    <scope>NUCLEOTIDE SEQUENCE [LARGE SCALE GENOMIC DNA]</scope>
    <source>
        <strain evidence="4 6">12-5202</strain>
        <strain evidence="3 5">12-5291</strain>
    </source>
</reference>
<protein>
    <submittedName>
        <fullName evidence="3">Replication protein RepB</fullName>
    </submittedName>
</protein>
<evidence type="ECO:0000259" key="1">
    <source>
        <dbReference type="Pfam" id="PF01719"/>
    </source>
</evidence>
<dbReference type="EMBL" id="MSPR01000001">
    <property type="protein sequence ID" value="ONK31184.1"/>
    <property type="molecule type" value="Genomic_DNA"/>
</dbReference>
<feature type="domain" description="Replication protein RepB C-terminal" evidence="2">
    <location>
        <begin position="129"/>
        <end position="184"/>
    </location>
</feature>
<dbReference type="GO" id="GO:0003916">
    <property type="term" value="F:DNA topoisomerase activity"/>
    <property type="evidence" value="ECO:0007669"/>
    <property type="project" value="InterPro"/>
</dbReference>